<evidence type="ECO:0000313" key="15">
    <source>
        <dbReference type="EMBL" id="MBC2890193.1"/>
    </source>
</evidence>
<evidence type="ECO:0000256" key="3">
    <source>
        <dbReference type="ARBA" id="ARBA00022723"/>
    </source>
</evidence>
<keyword evidence="3 12" id="KW-0479">Metal-binding</keyword>
<dbReference type="GO" id="GO:0016787">
    <property type="term" value="F:hydrolase activity"/>
    <property type="evidence" value="ECO:0007669"/>
    <property type="project" value="UniProtKB-KW"/>
</dbReference>
<evidence type="ECO:0000256" key="13">
    <source>
        <dbReference type="SAM" id="MobiDB-lite"/>
    </source>
</evidence>
<dbReference type="InterPro" id="IPR041236">
    <property type="entry name" value="PriA_C"/>
</dbReference>
<evidence type="ECO:0000256" key="1">
    <source>
        <dbReference type="ARBA" id="ARBA00022515"/>
    </source>
</evidence>
<dbReference type="InterPro" id="IPR011991">
    <property type="entry name" value="ArsR-like_HTH"/>
</dbReference>
<dbReference type="Gene3D" id="3.40.1440.60">
    <property type="entry name" value="PriA, 3(prime) DNA-binding domain"/>
    <property type="match status" value="1"/>
</dbReference>
<feature type="domain" description="Helicase ATP-binding" evidence="14">
    <location>
        <begin position="337"/>
        <end position="493"/>
    </location>
</feature>
<dbReference type="InterPro" id="IPR042115">
    <property type="entry name" value="PriA_3primeBD_sf"/>
</dbReference>
<keyword evidence="2 12" id="KW-0235">DNA replication</keyword>
<dbReference type="GO" id="GO:0043138">
    <property type="term" value="F:3'-5' DNA helicase activity"/>
    <property type="evidence" value="ECO:0007669"/>
    <property type="project" value="UniProtKB-EC"/>
</dbReference>
<dbReference type="PANTHER" id="PTHR30580:SF0">
    <property type="entry name" value="PRIMOSOMAL PROTEIN N"/>
    <property type="match status" value="1"/>
</dbReference>
<dbReference type="Gene3D" id="3.40.50.300">
    <property type="entry name" value="P-loop containing nucleotide triphosphate hydrolases"/>
    <property type="match status" value="2"/>
</dbReference>
<keyword evidence="1 12" id="KW-0639">Primosome</keyword>
<keyword evidence="7 12" id="KW-0862">Zinc</keyword>
<dbReference type="RefSeq" id="WP_185905924.1">
    <property type="nucleotide sequence ID" value="NZ_JACMSE010000010.1"/>
</dbReference>
<feature type="binding site" evidence="12">
    <location>
        <position position="566"/>
    </location>
    <ligand>
        <name>Zn(2+)</name>
        <dbReference type="ChEBI" id="CHEBI:29105"/>
        <label>1</label>
    </ligand>
</feature>
<keyword evidence="9 12" id="KW-0238">DNA-binding</keyword>
<evidence type="ECO:0000256" key="2">
    <source>
        <dbReference type="ARBA" id="ARBA00022705"/>
    </source>
</evidence>
<comment type="subunit">
    <text evidence="12">Component of the replication restart primosome.</text>
</comment>
<dbReference type="GO" id="GO:0008270">
    <property type="term" value="F:zinc ion binding"/>
    <property type="evidence" value="ECO:0007669"/>
    <property type="project" value="UniProtKB-UniRule"/>
</dbReference>
<evidence type="ECO:0000256" key="5">
    <source>
        <dbReference type="ARBA" id="ARBA00022801"/>
    </source>
</evidence>
<feature type="region of interest" description="Disordered" evidence="13">
    <location>
        <begin position="297"/>
        <end position="321"/>
    </location>
</feature>
<organism evidence="15 16">
    <name type="scientific">Gordonibacter massiliensis</name>
    <name type="common">ex Traore et al. 2017</name>
    <dbReference type="NCBI Taxonomy" id="1841863"/>
    <lineage>
        <taxon>Bacteria</taxon>
        <taxon>Bacillati</taxon>
        <taxon>Actinomycetota</taxon>
        <taxon>Coriobacteriia</taxon>
        <taxon>Eggerthellales</taxon>
        <taxon>Eggerthellaceae</taxon>
        <taxon>Gordonibacter</taxon>
    </lineage>
</organism>
<feature type="binding site" evidence="12">
    <location>
        <position position="606"/>
    </location>
    <ligand>
        <name>Zn(2+)</name>
        <dbReference type="ChEBI" id="CHEBI:29105"/>
        <label>1</label>
    </ligand>
</feature>
<accession>A0A842JDW2</accession>
<dbReference type="GO" id="GO:0006270">
    <property type="term" value="P:DNA replication initiation"/>
    <property type="evidence" value="ECO:0007669"/>
    <property type="project" value="TreeGrafter"/>
</dbReference>
<comment type="catalytic activity">
    <reaction evidence="12">
        <text>Couples ATP hydrolysis with the unwinding of duplex DNA by translocating in the 3'-5' direction.</text>
        <dbReference type="EC" id="5.6.2.4"/>
    </reaction>
</comment>
<dbReference type="GO" id="GO:0003677">
    <property type="term" value="F:DNA binding"/>
    <property type="evidence" value="ECO:0007669"/>
    <property type="project" value="UniProtKB-UniRule"/>
</dbReference>
<evidence type="ECO:0000256" key="6">
    <source>
        <dbReference type="ARBA" id="ARBA00022806"/>
    </source>
</evidence>
<keyword evidence="10 12" id="KW-0413">Isomerase</keyword>
<keyword evidence="8 12" id="KW-0067">ATP-binding</keyword>
<feature type="binding site" evidence="12">
    <location>
        <position position="578"/>
    </location>
    <ligand>
        <name>Zn(2+)</name>
        <dbReference type="ChEBI" id="CHEBI:29105"/>
        <label>2</label>
    </ligand>
</feature>
<dbReference type="InterPro" id="IPR011545">
    <property type="entry name" value="DEAD/DEAH_box_helicase_dom"/>
</dbReference>
<protein>
    <recommendedName>
        <fullName evidence="12">Replication restart protein PriA</fullName>
    </recommendedName>
    <alternativeName>
        <fullName evidence="12">ATP-dependent DNA helicase PriA</fullName>
        <ecNumber evidence="12">5.6.2.4</ecNumber>
    </alternativeName>
    <alternativeName>
        <fullName evidence="12">DNA 3'-5' helicase PriA</fullName>
    </alternativeName>
</protein>
<dbReference type="Pfam" id="PF17764">
    <property type="entry name" value="PriA_3primeBD"/>
    <property type="match status" value="1"/>
</dbReference>
<dbReference type="PROSITE" id="PS51192">
    <property type="entry name" value="HELICASE_ATP_BIND_1"/>
    <property type="match status" value="1"/>
</dbReference>
<dbReference type="InterPro" id="IPR041222">
    <property type="entry name" value="PriA_3primeBD"/>
</dbReference>
<evidence type="ECO:0000256" key="9">
    <source>
        <dbReference type="ARBA" id="ARBA00023125"/>
    </source>
</evidence>
<evidence type="ECO:0000256" key="7">
    <source>
        <dbReference type="ARBA" id="ARBA00022833"/>
    </source>
</evidence>
<evidence type="ECO:0000256" key="12">
    <source>
        <dbReference type="HAMAP-Rule" id="MF_00983"/>
    </source>
</evidence>
<keyword evidence="6 12" id="KW-0347">Helicase</keyword>
<dbReference type="GO" id="GO:0006310">
    <property type="term" value="P:DNA recombination"/>
    <property type="evidence" value="ECO:0007669"/>
    <property type="project" value="InterPro"/>
</dbReference>
<evidence type="ECO:0000313" key="16">
    <source>
        <dbReference type="Proteomes" id="UP000587396"/>
    </source>
</evidence>
<feature type="compositionally biased region" description="Pro residues" evidence="13">
    <location>
        <begin position="214"/>
        <end position="224"/>
    </location>
</feature>
<feature type="binding site" evidence="12">
    <location>
        <position position="593"/>
    </location>
    <ligand>
        <name>Zn(2+)</name>
        <dbReference type="ChEBI" id="CHEBI:29105"/>
        <label>2</label>
    </ligand>
</feature>
<comment type="caution">
    <text evidence="15">The sequence shown here is derived from an EMBL/GenBank/DDBJ whole genome shotgun (WGS) entry which is preliminary data.</text>
</comment>
<dbReference type="InterPro" id="IPR027417">
    <property type="entry name" value="P-loop_NTPase"/>
</dbReference>
<dbReference type="FunFam" id="3.40.50.300:FF:000489">
    <property type="entry name" value="Primosome assembly protein PriA"/>
    <property type="match status" value="1"/>
</dbReference>
<feature type="binding site" evidence="12">
    <location>
        <position position="596"/>
    </location>
    <ligand>
        <name>Zn(2+)</name>
        <dbReference type="ChEBI" id="CHEBI:29105"/>
        <label>2</label>
    </ligand>
</feature>
<comment type="cofactor">
    <cofactor evidence="12">
        <name>Zn(2+)</name>
        <dbReference type="ChEBI" id="CHEBI:29105"/>
    </cofactor>
    <text evidence="12">Binds 2 zinc ions per subunit.</text>
</comment>
<dbReference type="Proteomes" id="UP000587396">
    <property type="component" value="Unassembled WGS sequence"/>
</dbReference>
<dbReference type="HAMAP" id="MF_00983">
    <property type="entry name" value="PriA"/>
    <property type="match status" value="1"/>
</dbReference>
<dbReference type="InterPro" id="IPR014001">
    <property type="entry name" value="Helicase_ATP-bd"/>
</dbReference>
<evidence type="ECO:0000259" key="14">
    <source>
        <dbReference type="PROSITE" id="PS51192"/>
    </source>
</evidence>
<comment type="similarity">
    <text evidence="12">Belongs to the helicase family. PriA subfamily.</text>
</comment>
<dbReference type="GO" id="GO:0005524">
    <property type="term" value="F:ATP binding"/>
    <property type="evidence" value="ECO:0007669"/>
    <property type="project" value="UniProtKB-UniRule"/>
</dbReference>
<name>A0A842JDW2_9ACTN</name>
<proteinExistence type="inferred from homology"/>
<dbReference type="SMART" id="SM00490">
    <property type="entry name" value="HELICc"/>
    <property type="match status" value="1"/>
</dbReference>
<dbReference type="GO" id="GO:0006302">
    <property type="term" value="P:double-strand break repair"/>
    <property type="evidence" value="ECO:0007669"/>
    <property type="project" value="InterPro"/>
</dbReference>
<dbReference type="CDD" id="cd00090">
    <property type="entry name" value="HTH_ARSR"/>
    <property type="match status" value="1"/>
</dbReference>
<feature type="binding site" evidence="12">
    <location>
        <position position="569"/>
    </location>
    <ligand>
        <name>Zn(2+)</name>
        <dbReference type="ChEBI" id="CHEBI:29105"/>
        <label>1</label>
    </ligand>
</feature>
<dbReference type="SMART" id="SM00487">
    <property type="entry name" value="DEXDc"/>
    <property type="match status" value="1"/>
</dbReference>
<comment type="catalytic activity">
    <reaction evidence="11 12">
        <text>ATP + H2O = ADP + phosphate + H(+)</text>
        <dbReference type="Rhea" id="RHEA:13065"/>
        <dbReference type="ChEBI" id="CHEBI:15377"/>
        <dbReference type="ChEBI" id="CHEBI:15378"/>
        <dbReference type="ChEBI" id="CHEBI:30616"/>
        <dbReference type="ChEBI" id="CHEBI:43474"/>
        <dbReference type="ChEBI" id="CHEBI:456216"/>
        <dbReference type="EC" id="5.6.2.4"/>
    </reaction>
</comment>
<dbReference type="EC" id="5.6.2.4" evidence="12"/>
<dbReference type="GO" id="GO:1990077">
    <property type="term" value="C:primosome complex"/>
    <property type="evidence" value="ECO:0007669"/>
    <property type="project" value="UniProtKB-UniRule"/>
</dbReference>
<dbReference type="AlphaFoldDB" id="A0A842JDW2"/>
<dbReference type="Pfam" id="PF00270">
    <property type="entry name" value="DEAD"/>
    <property type="match status" value="1"/>
</dbReference>
<reference evidence="15 16" key="1">
    <citation type="submission" date="2020-08" db="EMBL/GenBank/DDBJ databases">
        <authorList>
            <person name="Liu C."/>
            <person name="Sun Q."/>
        </authorList>
    </citation>
    <scope>NUCLEOTIDE SEQUENCE [LARGE SCALE GENOMIC DNA]</scope>
    <source>
        <strain evidence="15 16">N22</strain>
    </source>
</reference>
<dbReference type="GO" id="GO:0006269">
    <property type="term" value="P:DNA replication, synthesis of primer"/>
    <property type="evidence" value="ECO:0007669"/>
    <property type="project" value="UniProtKB-KW"/>
</dbReference>
<dbReference type="Pfam" id="PF18319">
    <property type="entry name" value="Zn_ribbon_PriA"/>
    <property type="match status" value="1"/>
</dbReference>
<evidence type="ECO:0000256" key="10">
    <source>
        <dbReference type="ARBA" id="ARBA00023235"/>
    </source>
</evidence>
<feature type="region of interest" description="Disordered" evidence="13">
    <location>
        <begin position="213"/>
        <end position="236"/>
    </location>
</feature>
<comment type="function">
    <text evidence="12">Initiates the restart of stalled replication forks, which reloads the replicative helicase on sites other than the origin of replication. Recognizes and binds to abandoned replication forks and remodels them to uncover a helicase loading site. Promotes assembly of the primosome at these replication forks.</text>
</comment>
<dbReference type="PANTHER" id="PTHR30580">
    <property type="entry name" value="PRIMOSOMAL PROTEIN N"/>
    <property type="match status" value="1"/>
</dbReference>
<evidence type="ECO:0000256" key="11">
    <source>
        <dbReference type="ARBA" id="ARBA00048988"/>
    </source>
</evidence>
<dbReference type="NCBIfam" id="TIGR00595">
    <property type="entry name" value="priA"/>
    <property type="match status" value="1"/>
</dbReference>
<dbReference type="SUPFAM" id="SSF52540">
    <property type="entry name" value="P-loop containing nucleoside triphosphate hydrolases"/>
    <property type="match status" value="2"/>
</dbReference>
<gene>
    <name evidence="12 15" type="primary">priA</name>
    <name evidence="15" type="ORF">H7313_12710</name>
</gene>
<keyword evidence="4 12" id="KW-0547">Nucleotide-binding</keyword>
<dbReference type="InterPro" id="IPR001650">
    <property type="entry name" value="Helicase_C-like"/>
</dbReference>
<dbReference type="InterPro" id="IPR005259">
    <property type="entry name" value="PriA"/>
</dbReference>
<sequence length="869" mass="92970">MKFASVILDIPTQALDAPYTYAVPDAPVEAGGFDVEVGCAVLVPFGHRQAVGFVVAVEDCDEGSAPAGLDPSKVKPIVRAVSHAYFDEEGAACAQWLSERYLAPLSSCVRLFTPPGGVPRMVRAREGYWRLEEPTVGEVDDRWVLPGPAFAGFEPRKNAVKQASIVEALRAGELRVAELTAEFGAVSSPLKALEKQGVVRIEHRRRMRGFQVPRVPPACRPPEPADAAASPGTRSRGDAGDFAFAVPSACQPPELLDAAAVCGTRSSRDPGSSRTEVRFAPAIPRISGTTDALADSLRQPAASVQPVGDQPAAGFIPSPKPPLTAGQASALAAIDAARERGAGEVVLVDGVTGSGKTEVYLQAIEAALAAGRTACVLVPEISLTPQTVGRFRGRFGDTVAVMHSRMSAGERYDQWDFIRSGTARVVVGARSALFTPLANVGLIVIDEEHEGSYKQDSAPRYHARDVAVWMARRAGAAVVLGTATPSIEALYACAKDPLWHHVELPERANGRPLPAVQVVDMAVEFGGGSRSMFSGALSRALAEELSAGRKAVLLLNQRGFAKFLLCRECGFVPECPSCSTSLTFHERGNFLVCHHCGHRIAAPPVCPECGSPYLKKFGAGTQRVEADLRVLLDATPGVGPEVPIVRMDADTTSGKGAHQRLLEEFAAADAAVLLGTQMIAKGLDFEDVTLVGVINADTMLRLPDYRASERTFALVEQVAGRAGRAALPGRVLVQTYEADAAPIRAAAAYDRALFLRDELPKRKMLRYPPYVRMANVLVWGKEEEAVRRSAAALYEGVAAHVRDFAGEGWDVLPATPCVLAKLRGTYRWHLVVKCPLEGDLSGVLLPFFRARKPERDVNVAVDVDPDDLL</sequence>
<dbReference type="Pfam" id="PF18074">
    <property type="entry name" value="PriA_C"/>
    <property type="match status" value="1"/>
</dbReference>
<dbReference type="Pfam" id="PF00271">
    <property type="entry name" value="Helicase_C"/>
    <property type="match status" value="1"/>
</dbReference>
<dbReference type="CDD" id="cd17929">
    <property type="entry name" value="DEXHc_priA"/>
    <property type="match status" value="1"/>
</dbReference>
<feature type="binding site" evidence="12">
    <location>
        <position position="575"/>
    </location>
    <ligand>
        <name>Zn(2+)</name>
        <dbReference type="ChEBI" id="CHEBI:29105"/>
        <label>2</label>
    </ligand>
</feature>
<dbReference type="InterPro" id="IPR040498">
    <property type="entry name" value="PriA_CRR"/>
</dbReference>
<dbReference type="EMBL" id="JACMSE010000010">
    <property type="protein sequence ID" value="MBC2890193.1"/>
    <property type="molecule type" value="Genomic_DNA"/>
</dbReference>
<keyword evidence="16" id="KW-1185">Reference proteome</keyword>
<evidence type="ECO:0000256" key="4">
    <source>
        <dbReference type="ARBA" id="ARBA00022741"/>
    </source>
</evidence>
<feature type="binding site" evidence="12">
    <location>
        <position position="609"/>
    </location>
    <ligand>
        <name>Zn(2+)</name>
        <dbReference type="ChEBI" id="CHEBI:29105"/>
        <label>1</label>
    </ligand>
</feature>
<evidence type="ECO:0000256" key="8">
    <source>
        <dbReference type="ARBA" id="ARBA00022840"/>
    </source>
</evidence>
<keyword evidence="5 12" id="KW-0378">Hydrolase</keyword>